<dbReference type="EMBL" id="CP032157">
    <property type="protein sequence ID" value="AXY78364.1"/>
    <property type="molecule type" value="Genomic_DNA"/>
</dbReference>
<keyword evidence="1" id="KW-0472">Membrane</keyword>
<dbReference type="RefSeq" id="WP_119054236.1">
    <property type="nucleotide sequence ID" value="NZ_CP032157.1"/>
</dbReference>
<sequence length="78" mass="8165">MTTTTKVLLGIVGAAAAGVVIGMLVAPDKGSELRKKIKSNCNDWASSLSDLFAAGKEKAEDLAQEAGNKYNRVKENLG</sequence>
<dbReference type="KEGG" id="pseg:D3H65_32165"/>
<dbReference type="AlphaFoldDB" id="A0A3B7MV02"/>
<dbReference type="OrthoDB" id="680626at2"/>
<proteinExistence type="predicted"/>
<protein>
    <submittedName>
        <fullName evidence="2">YtxH domain-containing protein</fullName>
    </submittedName>
</protein>
<dbReference type="Proteomes" id="UP000263900">
    <property type="component" value="Chromosome"/>
</dbReference>
<name>A0A3B7MV02_9BACT</name>
<dbReference type="InterPro" id="IPR024623">
    <property type="entry name" value="YtxH"/>
</dbReference>
<accession>A0A3B7MV02</accession>
<keyword evidence="1" id="KW-1133">Transmembrane helix</keyword>
<reference evidence="2 3" key="1">
    <citation type="submission" date="2018-09" db="EMBL/GenBank/DDBJ databases">
        <title>Genome sequencing of strain 6GH32-13.</title>
        <authorList>
            <person name="Weon H.-Y."/>
            <person name="Heo J."/>
            <person name="Kwon S.-W."/>
        </authorList>
    </citation>
    <scope>NUCLEOTIDE SEQUENCE [LARGE SCALE GENOMIC DNA]</scope>
    <source>
        <strain evidence="2 3">5GH32-13</strain>
    </source>
</reference>
<organism evidence="2 3">
    <name type="scientific">Paraflavitalea soli</name>
    <dbReference type="NCBI Taxonomy" id="2315862"/>
    <lineage>
        <taxon>Bacteria</taxon>
        <taxon>Pseudomonadati</taxon>
        <taxon>Bacteroidota</taxon>
        <taxon>Chitinophagia</taxon>
        <taxon>Chitinophagales</taxon>
        <taxon>Chitinophagaceae</taxon>
        <taxon>Paraflavitalea</taxon>
    </lineage>
</organism>
<evidence type="ECO:0000313" key="3">
    <source>
        <dbReference type="Proteomes" id="UP000263900"/>
    </source>
</evidence>
<keyword evidence="1" id="KW-0812">Transmembrane</keyword>
<feature type="transmembrane region" description="Helical" evidence="1">
    <location>
        <begin position="6"/>
        <end position="26"/>
    </location>
</feature>
<gene>
    <name evidence="2" type="ORF">D3H65_32165</name>
</gene>
<dbReference type="Pfam" id="PF12732">
    <property type="entry name" value="YtxH"/>
    <property type="match status" value="1"/>
</dbReference>
<keyword evidence="3" id="KW-1185">Reference proteome</keyword>
<evidence type="ECO:0000313" key="2">
    <source>
        <dbReference type="EMBL" id="AXY78364.1"/>
    </source>
</evidence>
<evidence type="ECO:0000256" key="1">
    <source>
        <dbReference type="SAM" id="Phobius"/>
    </source>
</evidence>